<dbReference type="RefSeq" id="WP_109969929.1">
    <property type="nucleotide sequence ID" value="NZ_CP176093.1"/>
</dbReference>
<dbReference type="PIRSF" id="PIRSF037724">
    <property type="entry name" value="TF_HTH_MJ1545_prd"/>
    <property type="match status" value="1"/>
</dbReference>
<dbReference type="Proteomes" id="UP000245657">
    <property type="component" value="Unassembled WGS sequence"/>
</dbReference>
<evidence type="ECO:0000313" key="3">
    <source>
        <dbReference type="Proteomes" id="UP000245657"/>
    </source>
</evidence>
<dbReference type="GO" id="GO:0003677">
    <property type="term" value="F:DNA binding"/>
    <property type="evidence" value="ECO:0007669"/>
    <property type="project" value="InterPro"/>
</dbReference>
<feature type="domain" description="HTH cro/C1-type" evidence="1">
    <location>
        <begin position="27"/>
        <end position="73"/>
    </location>
</feature>
<proteinExistence type="predicted"/>
<protein>
    <submittedName>
        <fullName evidence="2">Transcriptional regulator</fullName>
    </submittedName>
</protein>
<dbReference type="Gene3D" id="1.10.260.40">
    <property type="entry name" value="lambda repressor-like DNA-binding domains"/>
    <property type="match status" value="1"/>
</dbReference>
<dbReference type="GeneID" id="97548299"/>
<name>A0A2V2N1Z8_9EURY</name>
<comment type="caution">
    <text evidence="2">The sequence shown here is derived from an EMBL/GenBank/DDBJ whole genome shotgun (WGS) entry which is preliminary data.</text>
</comment>
<evidence type="ECO:0000259" key="1">
    <source>
        <dbReference type="PROSITE" id="PS50943"/>
    </source>
</evidence>
<dbReference type="SMART" id="SM00530">
    <property type="entry name" value="HTH_XRE"/>
    <property type="match status" value="1"/>
</dbReference>
<dbReference type="OrthoDB" id="371772at2157"/>
<reference evidence="2 3" key="1">
    <citation type="submission" date="2018-05" db="EMBL/GenBank/DDBJ databases">
        <title>Draft genome of Methanospirillum lacunae Ki8-1.</title>
        <authorList>
            <person name="Dueholm M.S."/>
            <person name="Nielsen P.H."/>
            <person name="Bakmann L.F."/>
            <person name="Otzen D.E."/>
        </authorList>
    </citation>
    <scope>NUCLEOTIDE SEQUENCE [LARGE SCALE GENOMIC DNA]</scope>
    <source>
        <strain evidence="2 3">Ki8-1</strain>
    </source>
</reference>
<organism evidence="2 3">
    <name type="scientific">Methanospirillum lacunae</name>
    <dbReference type="NCBI Taxonomy" id="668570"/>
    <lineage>
        <taxon>Archaea</taxon>
        <taxon>Methanobacteriati</taxon>
        <taxon>Methanobacteriota</taxon>
        <taxon>Stenosarchaea group</taxon>
        <taxon>Methanomicrobia</taxon>
        <taxon>Methanomicrobiales</taxon>
        <taxon>Methanospirillaceae</taxon>
        <taxon>Methanospirillum</taxon>
    </lineage>
</organism>
<dbReference type="EMBL" id="QGMY01000016">
    <property type="protein sequence ID" value="PWR70167.1"/>
    <property type="molecule type" value="Genomic_DNA"/>
</dbReference>
<dbReference type="Pfam" id="PF01381">
    <property type="entry name" value="HTH_3"/>
    <property type="match status" value="1"/>
</dbReference>
<accession>A0A2V2N1Z8</accession>
<dbReference type="CDD" id="cd00093">
    <property type="entry name" value="HTH_XRE"/>
    <property type="match status" value="1"/>
</dbReference>
<dbReference type="InterPro" id="IPR010982">
    <property type="entry name" value="Lambda_DNA-bd_dom_sf"/>
</dbReference>
<dbReference type="AlphaFoldDB" id="A0A2V2N1Z8"/>
<dbReference type="InterPro" id="IPR017271">
    <property type="entry name" value="Tscrpt_reg_HTH_MJ1545_prd"/>
</dbReference>
<sequence length="236" mass="26279">MEPGLRHRLAEKMAGEITLSDSPGKTLKKWRMSFDISQGHLSEFLGVSPSVISDYESGRRKSPGTAIIGRIVDSILAIDEGRGGRYIQKFASLLFAEMGEGVIYDLHDYSNQITLDTFCRVIGGELLTGPTDLTIYGYTIIDSIKAIMNLSSNEFNRIYGWSTERALIFTGVSNGKSPMVAIRVTPFKPRCVVLHGISPGEVHPIVPKMAEKDHITLMCTEKDIEEIVENLRDEKW</sequence>
<keyword evidence="3" id="KW-1185">Reference proteome</keyword>
<evidence type="ECO:0000313" key="2">
    <source>
        <dbReference type="EMBL" id="PWR70167.1"/>
    </source>
</evidence>
<gene>
    <name evidence="2" type="ORF">DK846_15635</name>
</gene>
<dbReference type="PROSITE" id="PS50943">
    <property type="entry name" value="HTH_CROC1"/>
    <property type="match status" value="1"/>
</dbReference>
<dbReference type="SUPFAM" id="SSF47413">
    <property type="entry name" value="lambda repressor-like DNA-binding domains"/>
    <property type="match status" value="1"/>
</dbReference>
<dbReference type="InterPro" id="IPR001387">
    <property type="entry name" value="Cro/C1-type_HTH"/>
</dbReference>